<dbReference type="EMBL" id="OV651814">
    <property type="protein sequence ID" value="CAH1106985.1"/>
    <property type="molecule type" value="Genomic_DNA"/>
</dbReference>
<protein>
    <submittedName>
        <fullName evidence="2">Uncharacterized protein</fullName>
    </submittedName>
</protein>
<dbReference type="Proteomes" id="UP001153636">
    <property type="component" value="Chromosome 2"/>
</dbReference>
<organism evidence="2 3">
    <name type="scientific">Psylliodes chrysocephalus</name>
    <dbReference type="NCBI Taxonomy" id="3402493"/>
    <lineage>
        <taxon>Eukaryota</taxon>
        <taxon>Metazoa</taxon>
        <taxon>Ecdysozoa</taxon>
        <taxon>Arthropoda</taxon>
        <taxon>Hexapoda</taxon>
        <taxon>Insecta</taxon>
        <taxon>Pterygota</taxon>
        <taxon>Neoptera</taxon>
        <taxon>Endopterygota</taxon>
        <taxon>Coleoptera</taxon>
        <taxon>Polyphaga</taxon>
        <taxon>Cucujiformia</taxon>
        <taxon>Chrysomeloidea</taxon>
        <taxon>Chrysomelidae</taxon>
        <taxon>Galerucinae</taxon>
        <taxon>Alticini</taxon>
        <taxon>Psylliodes</taxon>
    </lineage>
</organism>
<evidence type="ECO:0000256" key="1">
    <source>
        <dbReference type="SAM" id="MobiDB-lite"/>
    </source>
</evidence>
<feature type="region of interest" description="Disordered" evidence="1">
    <location>
        <begin position="152"/>
        <end position="175"/>
    </location>
</feature>
<keyword evidence="3" id="KW-1185">Reference proteome</keyword>
<reference evidence="2" key="1">
    <citation type="submission" date="2022-01" db="EMBL/GenBank/DDBJ databases">
        <authorList>
            <person name="King R."/>
        </authorList>
    </citation>
    <scope>NUCLEOTIDE SEQUENCE</scope>
</reference>
<accession>A0A9P0GEL3</accession>
<evidence type="ECO:0000313" key="2">
    <source>
        <dbReference type="EMBL" id="CAH1106985.1"/>
    </source>
</evidence>
<gene>
    <name evidence="2" type="ORF">PSYICH_LOCUS6604</name>
</gene>
<feature type="compositionally biased region" description="Low complexity" evidence="1">
    <location>
        <begin position="153"/>
        <end position="164"/>
    </location>
</feature>
<dbReference type="OrthoDB" id="10058715at2759"/>
<sequence length="338" mass="38869">MAMQDETENIFLIGHTNSQIDGNQLPSNLQVLQCLFHNLRVLKHNLHDSKQLVYDRLIIFWQRVKIPIQQKSRCIAKIDRLYNEWRSLQKSSSIRGITQINKEEGFSSNLQNLFDIAHHDALTMIDDKIKKFLLNQRKPCRVGFIDEIEDPISESSEPSSQIESTDTSSFSQQSLQRDPNFVLELDESPPSKKSRGTIDIFTPKLCTMLDKCKISDRNATGLLISFLEAADLDASQYIVNRTSIKQKREKFREKRAAEIQHRFKNRDLSKLVIHWDGKHLPDITGRSFVERLPIIISTEKETKILSIPKLENSTGRAMADAVFDVLQEYGISEFVVGL</sequence>
<name>A0A9P0GEL3_9CUCU</name>
<dbReference type="AlphaFoldDB" id="A0A9P0GEL3"/>
<proteinExistence type="predicted"/>
<evidence type="ECO:0000313" key="3">
    <source>
        <dbReference type="Proteomes" id="UP001153636"/>
    </source>
</evidence>
<feature type="compositionally biased region" description="Polar residues" evidence="1">
    <location>
        <begin position="165"/>
        <end position="175"/>
    </location>
</feature>